<reference evidence="2 3" key="1">
    <citation type="journal article" date="2016" name="Nat. Commun.">
        <title>Thousands of microbial genomes shed light on interconnected biogeochemical processes in an aquifer system.</title>
        <authorList>
            <person name="Anantharaman K."/>
            <person name="Brown C.T."/>
            <person name="Hug L.A."/>
            <person name="Sharon I."/>
            <person name="Castelle C.J."/>
            <person name="Probst A.J."/>
            <person name="Thomas B.C."/>
            <person name="Singh A."/>
            <person name="Wilkins M.J."/>
            <person name="Karaoz U."/>
            <person name="Brodie E.L."/>
            <person name="Williams K.H."/>
            <person name="Hubbard S.S."/>
            <person name="Banfield J.F."/>
        </authorList>
    </citation>
    <scope>NUCLEOTIDE SEQUENCE [LARGE SCALE GENOMIC DNA]</scope>
</reference>
<sequence length="808" mass="95167">MQQQKIKVDELKLSDIVHDIEHGYLRIPRFQRDFVWERSKVIKLLDSIYKEYPIGSFFIWEADKKYNLFYRNIAELNLQPPDSYTSIRYILDGQQRATSLYAVIKGITVDGTNYSQICFDFDKEEFIVRYHEGDYYASFKDILDENKHLQIYNRLNDERKRVFEKCRSIFATYPLSVIICREKELDEASDIFERINQGGKRLSIFDLVVASTWGEDFDLKERYVELHDFLEKKGFGNIPPEVIIHAASLAITGYCKNSYQLQLTKEQLKDNWEEIVISIKLSIDFLTNNLGAKIYDFVPYPSMISLLAYLYFKAPGRSLTKQMTEKVNEWFWKAALSERYATSRETRMEEDRRVLFDKLLENVDVKVNYPISLDEERIIKSKISTRSALRNAFFCMLAIRHPKHFKTNNMFAMDYSLCSDFNSPEKHHIFPKHFLKKQKFSNEFSLANFCFIPAELNKEILNKAPSDYFATYAQENPDFNDALEAQLISYDEAIKTNNYKLFLQERAQAIFQEFERLLGSKILQVAGTNANKALDEIELLLRTLIDKTLSASVGKDYWTTCIPGDIKEKIQEKVSEFLRKNPGKTWLDITAFESLSFCDIMDYSNMILKNWQYFESTFRSKFEVEKRFIAFKDFRNAVKHNREIDIVLQRDGEAALEWFSQVLKVIKKEVVEETDNWKTRTVSAPEPEDVTEKRVKSDFVRRMVRLMPDWIAKEYPNGRVSITPGAGSFRSLKQGDELILFYYYANNWVYGELQFTTTEDMKILKERLSDPTSILDRHGRYGQVRFHLLNDNDLEVIQEIIRKRVKES</sequence>
<dbReference type="Pfam" id="PF03235">
    <property type="entry name" value="GmrSD_N"/>
    <property type="match status" value="1"/>
</dbReference>
<evidence type="ECO:0000313" key="3">
    <source>
        <dbReference type="Proteomes" id="UP000176186"/>
    </source>
</evidence>
<gene>
    <name evidence="2" type="ORF">A2363_02830</name>
</gene>
<name>A0A1F6BEX9_9BACT</name>
<dbReference type="PANTHER" id="PTHR37292:SF2">
    <property type="entry name" value="DUF262 DOMAIN-CONTAINING PROTEIN"/>
    <property type="match status" value="1"/>
</dbReference>
<organism evidence="2 3">
    <name type="scientific">Candidatus Gottesmanbacteria bacterium RIFOXYB1_FULL_47_11</name>
    <dbReference type="NCBI Taxonomy" id="1798401"/>
    <lineage>
        <taxon>Bacteria</taxon>
        <taxon>Candidatus Gottesmaniibacteriota</taxon>
    </lineage>
</organism>
<feature type="domain" description="GmrSD restriction endonucleases N-terminal" evidence="1">
    <location>
        <begin position="13"/>
        <end position="210"/>
    </location>
</feature>
<dbReference type="STRING" id="1798401.A2363_02830"/>
<comment type="caution">
    <text evidence="2">The sequence shown here is derived from an EMBL/GenBank/DDBJ whole genome shotgun (WGS) entry which is preliminary data.</text>
</comment>
<proteinExistence type="predicted"/>
<protein>
    <recommendedName>
        <fullName evidence="1">GmrSD restriction endonucleases N-terminal domain-containing protein</fullName>
    </recommendedName>
</protein>
<dbReference type="Proteomes" id="UP000176186">
    <property type="component" value="Unassembled WGS sequence"/>
</dbReference>
<dbReference type="InterPro" id="IPR004919">
    <property type="entry name" value="GmrSD_N"/>
</dbReference>
<evidence type="ECO:0000313" key="2">
    <source>
        <dbReference type="EMBL" id="OGG35322.1"/>
    </source>
</evidence>
<accession>A0A1F6BEX9</accession>
<evidence type="ECO:0000259" key="1">
    <source>
        <dbReference type="Pfam" id="PF03235"/>
    </source>
</evidence>
<dbReference type="AlphaFoldDB" id="A0A1F6BEX9"/>
<dbReference type="PANTHER" id="PTHR37292">
    <property type="entry name" value="VNG6097C"/>
    <property type="match status" value="1"/>
</dbReference>
<dbReference type="EMBL" id="MFKE01000016">
    <property type="protein sequence ID" value="OGG35322.1"/>
    <property type="molecule type" value="Genomic_DNA"/>
</dbReference>